<evidence type="ECO:0000313" key="3">
    <source>
        <dbReference type="Proteomes" id="UP000299084"/>
    </source>
</evidence>
<reference evidence="2 3" key="1">
    <citation type="journal article" date="2019" name="Mol. Ecol. Resour.">
        <title>Improving Illumina assemblies with Hi-C and long reads: an example with the North African dromedary.</title>
        <authorList>
            <person name="Elbers J.P."/>
            <person name="Rogers M.F."/>
            <person name="Perelman P.L."/>
            <person name="Proskuryakova A.A."/>
            <person name="Serdyukova N.A."/>
            <person name="Johnson W.E."/>
            <person name="Horin P."/>
            <person name="Corander J."/>
            <person name="Murphy D."/>
            <person name="Burger P.A."/>
        </authorList>
    </citation>
    <scope>NUCLEOTIDE SEQUENCE [LARGE SCALE GENOMIC DNA]</scope>
    <source>
        <strain evidence="2">Drom800</strain>
        <tissue evidence="2">Blood</tissue>
    </source>
</reference>
<accession>A0A5N4CPG8</accession>
<name>A0A5N4CPG8_CAMDR</name>
<comment type="caution">
    <text evidence="2">The sequence shown here is derived from an EMBL/GenBank/DDBJ whole genome shotgun (WGS) entry which is preliminary data.</text>
</comment>
<gene>
    <name evidence="2" type="ORF">Cadr_000024361</name>
</gene>
<evidence type="ECO:0000256" key="1">
    <source>
        <dbReference type="SAM" id="MobiDB-lite"/>
    </source>
</evidence>
<feature type="region of interest" description="Disordered" evidence="1">
    <location>
        <begin position="26"/>
        <end position="46"/>
    </location>
</feature>
<evidence type="ECO:0000313" key="2">
    <source>
        <dbReference type="EMBL" id="KAB1260835.1"/>
    </source>
</evidence>
<dbReference type="Proteomes" id="UP000299084">
    <property type="component" value="Unassembled WGS sequence"/>
</dbReference>
<sequence length="242" mass="27223">MNSDVYFGAYTSAFFVCSFRQFPSEEEAPGRRSGAGPEAGQGAGLEDGREVLLEEEEETEGGEVPESKRTLAESVRHDVIEKRLIYKRLAAISVFPGYESVFGMMLGMNAVWLLMASDEQLRAKWMRPATGVPQQRLYAVFMGKQALSRISWKLKGYRVYDFICGWLAWGRPVTLRFKGHFTAAVKCNLPVERGDLDVIGLQFLRRDRVWGIAHEVVPPERFGEGYDVSDARCSSDKAHQSV</sequence>
<keyword evidence="3" id="KW-1185">Reference proteome</keyword>
<dbReference type="EMBL" id="JWIN03000021">
    <property type="protein sequence ID" value="KAB1260835.1"/>
    <property type="molecule type" value="Genomic_DNA"/>
</dbReference>
<proteinExistence type="predicted"/>
<dbReference type="AlphaFoldDB" id="A0A5N4CPG8"/>
<organism evidence="2 3">
    <name type="scientific">Camelus dromedarius</name>
    <name type="common">Dromedary</name>
    <name type="synonym">Arabian camel</name>
    <dbReference type="NCBI Taxonomy" id="9838"/>
    <lineage>
        <taxon>Eukaryota</taxon>
        <taxon>Metazoa</taxon>
        <taxon>Chordata</taxon>
        <taxon>Craniata</taxon>
        <taxon>Vertebrata</taxon>
        <taxon>Euteleostomi</taxon>
        <taxon>Mammalia</taxon>
        <taxon>Eutheria</taxon>
        <taxon>Laurasiatheria</taxon>
        <taxon>Artiodactyla</taxon>
        <taxon>Tylopoda</taxon>
        <taxon>Camelidae</taxon>
        <taxon>Camelus</taxon>
    </lineage>
</organism>
<protein>
    <submittedName>
        <fullName evidence="2">Uncharacterized protein</fullName>
    </submittedName>
</protein>